<dbReference type="InterPro" id="IPR036390">
    <property type="entry name" value="WH_DNA-bd_sf"/>
</dbReference>
<keyword evidence="3" id="KW-0804">Transcription</keyword>
<dbReference type="InterPro" id="IPR014757">
    <property type="entry name" value="Tscrpt_reg_IclR_C"/>
</dbReference>
<dbReference type="SMART" id="SM00346">
    <property type="entry name" value="HTH_ICLR"/>
    <property type="match status" value="1"/>
</dbReference>
<dbReference type="Pfam" id="PF09339">
    <property type="entry name" value="HTH_IclR"/>
    <property type="match status" value="1"/>
</dbReference>
<comment type="caution">
    <text evidence="6">The sequence shown here is derived from an EMBL/GenBank/DDBJ whole genome shotgun (WGS) entry which is preliminary data.</text>
</comment>
<keyword evidence="2" id="KW-0238">DNA-binding</keyword>
<dbReference type="PANTHER" id="PTHR30136">
    <property type="entry name" value="HELIX-TURN-HELIX TRANSCRIPTIONAL REGULATOR, ICLR FAMILY"/>
    <property type="match status" value="1"/>
</dbReference>
<dbReference type="Gene3D" id="1.10.10.10">
    <property type="entry name" value="Winged helix-like DNA-binding domain superfamily/Winged helix DNA-binding domain"/>
    <property type="match status" value="1"/>
</dbReference>
<dbReference type="Gene3D" id="3.30.450.40">
    <property type="match status" value="1"/>
</dbReference>
<dbReference type="Pfam" id="PF01614">
    <property type="entry name" value="IclR_C"/>
    <property type="match status" value="1"/>
</dbReference>
<reference evidence="6 7" key="1">
    <citation type="submission" date="2024-02" db="EMBL/GenBank/DDBJ databases">
        <authorList>
            <person name="Saticioglu I.B."/>
        </authorList>
    </citation>
    <scope>NUCLEOTIDE SEQUENCE [LARGE SCALE GENOMIC DNA]</scope>
    <source>
        <strain evidence="6 7">Mu-86</strain>
    </source>
</reference>
<protein>
    <submittedName>
        <fullName evidence="6">IclR family transcriptional regulator</fullName>
    </submittedName>
</protein>
<dbReference type="InterPro" id="IPR005471">
    <property type="entry name" value="Tscrpt_reg_IclR_N"/>
</dbReference>
<dbReference type="InterPro" id="IPR029016">
    <property type="entry name" value="GAF-like_dom_sf"/>
</dbReference>
<dbReference type="PROSITE" id="PS51078">
    <property type="entry name" value="ICLR_ED"/>
    <property type="match status" value="1"/>
</dbReference>
<dbReference type="InterPro" id="IPR036388">
    <property type="entry name" value="WH-like_DNA-bd_sf"/>
</dbReference>
<dbReference type="SUPFAM" id="SSF46785">
    <property type="entry name" value="Winged helix' DNA-binding domain"/>
    <property type="match status" value="1"/>
</dbReference>
<proteinExistence type="predicted"/>
<feature type="domain" description="IclR-ED" evidence="5">
    <location>
        <begin position="75"/>
        <end position="259"/>
    </location>
</feature>
<sequence>MSTTKSSRDSAGIRSADRTLAILDAVGSAPDGLTAAELAHALALSPATTYRLLATLQEHDYLVRSRESRYILGRAVDELGRAVRAQIIATPDARRVLSGMRDAARAPAYLTVFRGDDIAVAHVADSAQHPRIGQLHVGFAESAHITAFGKIMLAEKDAASLSRYLDRHGARALTAHTITNEAALREQLDEVRALQIATEVEEYMPKLACIAAPVRGRSGRTIGAVSVSTTAEDFASRAHDLERIVRRGAWHVASASPGI</sequence>
<dbReference type="EMBL" id="JBBDGL010000001">
    <property type="protein sequence ID" value="MEJ1154369.1"/>
    <property type="molecule type" value="Genomic_DNA"/>
</dbReference>
<dbReference type="Proteomes" id="UP001368654">
    <property type="component" value="Unassembled WGS sequence"/>
</dbReference>
<keyword evidence="7" id="KW-1185">Reference proteome</keyword>
<feature type="domain" description="HTH iclR-type" evidence="4">
    <location>
        <begin position="13"/>
        <end position="74"/>
    </location>
</feature>
<organism evidence="6 7">
    <name type="scientific">Microbacterium marmarense</name>
    <dbReference type="NCBI Taxonomy" id="3122051"/>
    <lineage>
        <taxon>Bacteria</taxon>
        <taxon>Bacillati</taxon>
        <taxon>Actinomycetota</taxon>
        <taxon>Actinomycetes</taxon>
        <taxon>Micrococcales</taxon>
        <taxon>Microbacteriaceae</taxon>
        <taxon>Microbacterium</taxon>
    </lineage>
</organism>
<dbReference type="SUPFAM" id="SSF55781">
    <property type="entry name" value="GAF domain-like"/>
    <property type="match status" value="1"/>
</dbReference>
<keyword evidence="1" id="KW-0805">Transcription regulation</keyword>
<dbReference type="PANTHER" id="PTHR30136:SF24">
    <property type="entry name" value="HTH-TYPE TRANSCRIPTIONAL REPRESSOR ALLR"/>
    <property type="match status" value="1"/>
</dbReference>
<accession>A0ABU8LS57</accession>
<evidence type="ECO:0000256" key="2">
    <source>
        <dbReference type="ARBA" id="ARBA00023125"/>
    </source>
</evidence>
<dbReference type="RefSeq" id="WP_337336808.1">
    <property type="nucleotide sequence ID" value="NZ_JBBDGL010000001.1"/>
</dbReference>
<dbReference type="InterPro" id="IPR050707">
    <property type="entry name" value="HTH_MetabolicPath_Reg"/>
</dbReference>
<dbReference type="PROSITE" id="PS51077">
    <property type="entry name" value="HTH_ICLR"/>
    <property type="match status" value="1"/>
</dbReference>
<gene>
    <name evidence="6" type="ORF">WDU96_01990</name>
</gene>
<name>A0ABU8LS57_9MICO</name>
<evidence type="ECO:0000256" key="1">
    <source>
        <dbReference type="ARBA" id="ARBA00023015"/>
    </source>
</evidence>
<evidence type="ECO:0000313" key="7">
    <source>
        <dbReference type="Proteomes" id="UP001368654"/>
    </source>
</evidence>
<evidence type="ECO:0000259" key="5">
    <source>
        <dbReference type="PROSITE" id="PS51078"/>
    </source>
</evidence>
<evidence type="ECO:0000259" key="4">
    <source>
        <dbReference type="PROSITE" id="PS51077"/>
    </source>
</evidence>
<evidence type="ECO:0000256" key="3">
    <source>
        <dbReference type="ARBA" id="ARBA00023163"/>
    </source>
</evidence>
<evidence type="ECO:0000313" key="6">
    <source>
        <dbReference type="EMBL" id="MEJ1154369.1"/>
    </source>
</evidence>